<dbReference type="GO" id="GO:0045182">
    <property type="term" value="F:translation regulator activity"/>
    <property type="evidence" value="ECO:0007669"/>
    <property type="project" value="InterPro"/>
</dbReference>
<dbReference type="PROSITE" id="PS50294">
    <property type="entry name" value="WD_REPEATS_REGION"/>
    <property type="match status" value="1"/>
</dbReference>
<feature type="repeat" description="WD" evidence="3">
    <location>
        <begin position="69"/>
        <end position="102"/>
    </location>
</feature>
<keyword evidence="3" id="KW-0853">WD repeat</keyword>
<dbReference type="PANTHER" id="PTHR19868">
    <property type="entry name" value="RECEPTOR FOR ACTIVATED PROTEIN KINASE C RACK1"/>
    <property type="match status" value="1"/>
</dbReference>
<dbReference type="SUPFAM" id="SSF116768">
    <property type="entry name" value="DNA-binding domain of EIN3-like"/>
    <property type="match status" value="1"/>
</dbReference>
<dbReference type="GO" id="GO:0005634">
    <property type="term" value="C:nucleus"/>
    <property type="evidence" value="ECO:0007669"/>
    <property type="project" value="InterPro"/>
</dbReference>
<sequence length="128" mass="14232">MAHPLERGLSPPWWPTEEEVWWVCAFRLLGRRAPPLGPCSRHLRAPFCWTHQGRPLYGVLTNCKLRNTLAGHSGYVNTVAVSPDGSLCASGGKDGVILLWHLVEGIQKQFDDARLSSNLSKIYGFGCF</sequence>
<evidence type="ECO:0000313" key="4">
    <source>
        <dbReference type="EMBL" id="KAG2406778.1"/>
    </source>
</evidence>
<evidence type="ECO:0000256" key="2">
    <source>
        <dbReference type="ARBA" id="ARBA00023274"/>
    </source>
</evidence>
<dbReference type="Pfam" id="PF00400">
    <property type="entry name" value="WD40"/>
    <property type="match status" value="1"/>
</dbReference>
<name>A0A8T0L7B7_PHAAN</name>
<dbReference type="GO" id="GO:0003700">
    <property type="term" value="F:DNA-binding transcription factor activity"/>
    <property type="evidence" value="ECO:0007669"/>
    <property type="project" value="InterPro"/>
</dbReference>
<dbReference type="PROSITE" id="PS50082">
    <property type="entry name" value="WD_REPEATS_2"/>
    <property type="match status" value="1"/>
</dbReference>
<dbReference type="Proteomes" id="UP000743370">
    <property type="component" value="Unassembled WGS sequence"/>
</dbReference>
<dbReference type="InterPro" id="IPR023278">
    <property type="entry name" value="Ethylene_insens-like_DNA-bd"/>
</dbReference>
<dbReference type="SUPFAM" id="SSF50978">
    <property type="entry name" value="WD40 repeat-like"/>
    <property type="match status" value="1"/>
</dbReference>
<evidence type="ECO:0000313" key="5">
    <source>
        <dbReference type="Proteomes" id="UP000743370"/>
    </source>
</evidence>
<accession>A0A8T0L7B7</accession>
<keyword evidence="2" id="KW-0687">Ribonucleoprotein</keyword>
<protein>
    <submittedName>
        <fullName evidence="4">Guanine nucleotide-binding protein</fullName>
    </submittedName>
</protein>
<dbReference type="Gene3D" id="2.130.10.10">
    <property type="entry name" value="YVTN repeat-like/Quinoprotein amine dehydrogenase"/>
    <property type="match status" value="1"/>
</dbReference>
<comment type="similarity">
    <text evidence="1">Belongs to the WD repeat G protein beta family. Ribosomal protein RACK1 subfamily.</text>
</comment>
<dbReference type="InterPro" id="IPR036322">
    <property type="entry name" value="WD40_repeat_dom_sf"/>
</dbReference>
<dbReference type="EMBL" id="JABFOF010000002">
    <property type="protein sequence ID" value="KAG2406778.1"/>
    <property type="molecule type" value="Genomic_DNA"/>
</dbReference>
<evidence type="ECO:0000256" key="1">
    <source>
        <dbReference type="ARBA" id="ARBA00007253"/>
    </source>
</evidence>
<dbReference type="GO" id="GO:1990904">
    <property type="term" value="C:ribonucleoprotein complex"/>
    <property type="evidence" value="ECO:0007669"/>
    <property type="project" value="UniProtKB-KW"/>
</dbReference>
<dbReference type="Gene3D" id="1.10.3180.10">
    <property type="entry name" value="DNA-binding domain of EIN3-like"/>
    <property type="match status" value="1"/>
</dbReference>
<dbReference type="GO" id="GO:0043022">
    <property type="term" value="F:ribosome binding"/>
    <property type="evidence" value="ECO:0007669"/>
    <property type="project" value="InterPro"/>
</dbReference>
<comment type="caution">
    <text evidence="4">The sequence shown here is derived from an EMBL/GenBank/DDBJ whole genome shotgun (WGS) entry which is preliminary data.</text>
</comment>
<proteinExistence type="inferred from homology"/>
<dbReference type="SMART" id="SM00320">
    <property type="entry name" value="WD40"/>
    <property type="match status" value="1"/>
</dbReference>
<dbReference type="InterPro" id="IPR045223">
    <property type="entry name" value="RACK1-like"/>
</dbReference>
<reference evidence="4 5" key="1">
    <citation type="submission" date="2020-05" db="EMBL/GenBank/DDBJ databases">
        <title>Vigna angularis (adzuki bean) Var. LongXiaoDou No. 4 denovo assembly.</title>
        <authorList>
            <person name="Xiang H."/>
        </authorList>
    </citation>
    <scope>NUCLEOTIDE SEQUENCE [LARGE SCALE GENOMIC DNA]</scope>
    <source>
        <tissue evidence="4">Leaf</tissue>
    </source>
</reference>
<dbReference type="InterPro" id="IPR001680">
    <property type="entry name" value="WD40_rpt"/>
</dbReference>
<dbReference type="AlphaFoldDB" id="A0A8T0L7B7"/>
<gene>
    <name evidence="4" type="ORF">HKW66_Vig0060350</name>
</gene>
<dbReference type="InterPro" id="IPR015943">
    <property type="entry name" value="WD40/YVTN_repeat-like_dom_sf"/>
</dbReference>
<evidence type="ECO:0000256" key="3">
    <source>
        <dbReference type="PROSITE-ProRule" id="PRU00221"/>
    </source>
</evidence>
<organism evidence="4 5">
    <name type="scientific">Phaseolus angularis</name>
    <name type="common">Azuki bean</name>
    <name type="synonym">Vigna angularis</name>
    <dbReference type="NCBI Taxonomy" id="3914"/>
    <lineage>
        <taxon>Eukaryota</taxon>
        <taxon>Viridiplantae</taxon>
        <taxon>Streptophyta</taxon>
        <taxon>Embryophyta</taxon>
        <taxon>Tracheophyta</taxon>
        <taxon>Spermatophyta</taxon>
        <taxon>Magnoliopsida</taxon>
        <taxon>eudicotyledons</taxon>
        <taxon>Gunneridae</taxon>
        <taxon>Pentapetalae</taxon>
        <taxon>rosids</taxon>
        <taxon>fabids</taxon>
        <taxon>Fabales</taxon>
        <taxon>Fabaceae</taxon>
        <taxon>Papilionoideae</taxon>
        <taxon>50 kb inversion clade</taxon>
        <taxon>NPAAA clade</taxon>
        <taxon>indigoferoid/millettioid clade</taxon>
        <taxon>Phaseoleae</taxon>
        <taxon>Vigna</taxon>
    </lineage>
</organism>